<keyword evidence="4 13" id="KW-0812">Transmembrane</keyword>
<keyword evidence="3" id="KW-1003">Cell membrane</keyword>
<reference evidence="15" key="2">
    <citation type="journal article" date="2021" name="World Allergy Organ. J.">
        <title>Chromosome-level assembly of Dermatophagoides farinae genome and transcriptome reveals two novel allergens Der f 37 and Der f 39.</title>
        <authorList>
            <person name="Chen J."/>
            <person name="Cai Z."/>
            <person name="Fan D."/>
            <person name="Hu J."/>
            <person name="Hou Y."/>
            <person name="He Y."/>
            <person name="Zhang Z."/>
            <person name="Zhao Z."/>
            <person name="Gao P."/>
            <person name="Hu W."/>
            <person name="Sun J."/>
            <person name="Li J."/>
            <person name="Ji K."/>
        </authorList>
    </citation>
    <scope>NUCLEOTIDE SEQUENCE</scope>
    <source>
        <strain evidence="15">JKM2019</strain>
    </source>
</reference>
<dbReference type="InterPro" id="IPR050726">
    <property type="entry name" value="mGluR"/>
</dbReference>
<accession>A0A9D4P0W7</accession>
<evidence type="ECO:0000256" key="7">
    <source>
        <dbReference type="ARBA" id="ARBA00023136"/>
    </source>
</evidence>
<feature type="transmembrane region" description="Helical" evidence="13">
    <location>
        <begin position="1206"/>
        <end position="1228"/>
    </location>
</feature>
<evidence type="ECO:0000256" key="12">
    <source>
        <dbReference type="SAM" id="MobiDB-lite"/>
    </source>
</evidence>
<dbReference type="InterPro" id="IPR038550">
    <property type="entry name" value="GPCR_3_9-Cys_sf"/>
</dbReference>
<evidence type="ECO:0000256" key="13">
    <source>
        <dbReference type="SAM" id="Phobius"/>
    </source>
</evidence>
<dbReference type="SUPFAM" id="SSF53822">
    <property type="entry name" value="Periplasmic binding protein-like I"/>
    <property type="match status" value="1"/>
</dbReference>
<protein>
    <submittedName>
        <fullName evidence="15">Metabotropic glutamate receptor 8-like isoform x1</fullName>
    </submittedName>
</protein>
<feature type="transmembrane region" description="Helical" evidence="13">
    <location>
        <begin position="1051"/>
        <end position="1071"/>
    </location>
</feature>
<keyword evidence="6" id="KW-0297">G-protein coupled receptor</keyword>
<dbReference type="InterPro" id="IPR011500">
    <property type="entry name" value="GPCR_3_9-Cys_dom"/>
</dbReference>
<evidence type="ECO:0000256" key="3">
    <source>
        <dbReference type="ARBA" id="ARBA00022475"/>
    </source>
</evidence>
<dbReference type="GO" id="GO:0005886">
    <property type="term" value="C:plasma membrane"/>
    <property type="evidence" value="ECO:0007669"/>
    <property type="project" value="UniProtKB-SubCell"/>
</dbReference>
<dbReference type="PRINTS" id="PR00593">
    <property type="entry name" value="MTABOTROPICR"/>
</dbReference>
<dbReference type="InterPro" id="IPR000162">
    <property type="entry name" value="GPCR_3_mtglu_rcpt"/>
</dbReference>
<evidence type="ECO:0000313" key="15">
    <source>
        <dbReference type="EMBL" id="KAH7641893.1"/>
    </source>
</evidence>
<dbReference type="Pfam" id="PF07562">
    <property type="entry name" value="NCD3G"/>
    <property type="match status" value="1"/>
</dbReference>
<reference evidence="15" key="1">
    <citation type="submission" date="2020-06" db="EMBL/GenBank/DDBJ databases">
        <authorList>
            <person name="Ji K."/>
            <person name="Li J."/>
        </authorList>
    </citation>
    <scope>NUCLEOTIDE SEQUENCE</scope>
    <source>
        <strain evidence="15">JKM2019</strain>
        <tissue evidence="15">Whole body</tissue>
    </source>
</reference>
<feature type="transmembrane region" description="Helical" evidence="13">
    <location>
        <begin position="1083"/>
        <end position="1104"/>
    </location>
</feature>
<evidence type="ECO:0000259" key="14">
    <source>
        <dbReference type="PROSITE" id="PS50259"/>
    </source>
</evidence>
<comment type="function">
    <text evidence="11">G-protein coupled receptor for glutamate. Ligand binding causes a conformation change that triggers signaling via guanine nucleotide-binding proteins (G proteins) and modulates the activity of down-stream effectors.</text>
</comment>
<dbReference type="Pfam" id="PF01094">
    <property type="entry name" value="ANF_receptor"/>
    <property type="match status" value="1"/>
</dbReference>
<evidence type="ECO:0000256" key="8">
    <source>
        <dbReference type="ARBA" id="ARBA00023170"/>
    </source>
</evidence>
<dbReference type="InterPro" id="IPR001828">
    <property type="entry name" value="ANF_lig-bd_rcpt"/>
</dbReference>
<keyword evidence="5 13" id="KW-1133">Transmembrane helix</keyword>
<name>A0A9D4P0W7_DERFA</name>
<evidence type="ECO:0000256" key="5">
    <source>
        <dbReference type="ARBA" id="ARBA00022989"/>
    </source>
</evidence>
<dbReference type="PROSITE" id="PS00981">
    <property type="entry name" value="G_PROTEIN_RECEP_F3_3"/>
    <property type="match status" value="1"/>
</dbReference>
<evidence type="ECO:0000256" key="4">
    <source>
        <dbReference type="ARBA" id="ARBA00022692"/>
    </source>
</evidence>
<dbReference type="CDD" id="cd15045">
    <property type="entry name" value="7tmC_mGluRs"/>
    <property type="match status" value="1"/>
</dbReference>
<feature type="domain" description="G-protein coupled receptors family 3 profile" evidence="14">
    <location>
        <begin position="1013"/>
        <end position="1280"/>
    </location>
</feature>
<evidence type="ECO:0000256" key="9">
    <source>
        <dbReference type="ARBA" id="ARBA00023180"/>
    </source>
</evidence>
<comment type="subcellular location">
    <subcellularLocation>
        <location evidence="1">Cell membrane</location>
        <topology evidence="1">Multi-pass membrane protein</topology>
    </subcellularLocation>
</comment>
<feature type="transmembrane region" description="Helical" evidence="13">
    <location>
        <begin position="1171"/>
        <end position="1194"/>
    </location>
</feature>
<dbReference type="FunFam" id="2.10.50.30:FF:000001">
    <property type="entry name" value="metabotropic glutamate receptor 1"/>
    <property type="match status" value="1"/>
</dbReference>
<dbReference type="FunFam" id="3.40.50.2300:FF:000681">
    <property type="entry name" value="Metabotropic glutamate receptor-like Protein"/>
    <property type="match status" value="1"/>
</dbReference>
<sequence>MQSNLLGAQKCQHRLTFSNKSSSSSMYGHVILSDFDDANTDSGDHDLYEKNSITSDDNISDYKKRKRRRKKLTNKEYFNNKKLIIKSNDYQHSHSGHLNNQDKIKKINYQKPSEAVTEIISMTTFNYDDVNFDESDNFVSKHNNDRHHQSSSLKSITIGPSFIYDDYHHDYHHQQRLLHHSKLTKQRQQQPNFIDTTITKLINNDNDPNDDQNDIDNHFFWNKIDQNPIKRSQIHDNHPHHNYHKIKKHQTLFNMTTMINTENEDKKFLETIKNFGLINNNEPIPSPIPFSNVLVSINSRDQFSGNSIDSSEVDFKQNFPILSSSSSSSSLFESFQSNEDDESVTKQWKKHSNLFAADGSNISGESSSSSSSEEIEFQHSLVAKDHLFDIINNKEIDLPNQNSKSHFYVNDSDEWNIHHFIKNEDNHYYNDASLMKSNRPPRYVLSGHHPNINITWPVKKVAEVHGNITLGGLMMVHEREDQKICGPIMPQGGIQALEAMLHTIDYVNSQSNILPGITLGAYILDDCDKDTYGLEQSIDFIKGSITNLDDSYSCSDGSTRSQKQKRIWGVLGAASSATSIQVANLLRLFRIPQVSFFSTSSELSNKQRFEYFLRTVPNDKSQAMVIVEIVKRLNWSYVSIIYEESIYGIRAFNDLEELLEQTDICIAIKERLTKDSGIAANSSYDNIVRKLGTKPNSKGVIVFGSDQEVAMLMQAVKRNNATGQFYWIGSDGWSARKLVYDGNEHQVEGTISVQPMASPVPGFYDYFFSLTPQNNHRNPWFIEYWEHTFKCKWPNSDYTPYNLEFEKNCTGNERTMSADKESDDDVEMQLQFVSDAVLSFAYAIQSMQRELCSGTRGVCPRMLAADGSQLLQHLRAVQFKGMTGHEFHFAENGDGPGRYRIIHFKQVDKNKFDWIQVGEYVDGNLNINLSKVQFRLSDPDPPISVCSQPCDKGQAKSFLEGEKCCFHCINCTKYQILVSETQCIDCPSGFLPDSEQIECIAIPEEYMRPDSSWSVGALVFACIGIVFTIFVIIIFIRYNDTPVVRASGRELCYVLLIGILICYSMTLFLVQKPTIFICGAQKAGIGLCFSVVYSAILTKTNRISRIFKAGKRSARRPSFISPKSQLLICGGFIMIQCFIIAIWFAFSPPKVIYYHPTREDNKLICQASINAGYFVAFMYPIFLIVVCTVYAVITRNIPEAFNESKFIGFTMYTTCIIWLAFVPIYFTSSQSNHIALNLTTLSVSISLSATVTLLCLFSPKLYIILLHPEKNIRQSVTMPQHKYSTTIHHHHNQQQQQSNQKTVSMTPTAPPSSSSSNTITAAKPTIQSDPLSTTFNVGGTGGGQNAVLKMKRFNIQNDNSNNIVEQQQPTINQVDSSTQSDEYEMSEVMIVTASGGQHSKTSTDVNHLTTSTMTNNGNIMAHHSHVYYHYNCCNSNQHYNSNENRRDSTKSLPPPMTTNINISNNNNHHQHFNNHRCRCVAATLMTTTQSQPNQPITSPLLRSSGFEKIEIKDQIDQNNKVSKGTQTVLSMMKNDINGSITGISGANVNTKVNEITSTVTATAVTTVSPTINPTYIGHEIEQF</sequence>
<keyword evidence="9" id="KW-0325">Glycoprotein</keyword>
<feature type="compositionally biased region" description="Basic residues" evidence="12">
    <location>
        <begin position="63"/>
        <end position="72"/>
    </location>
</feature>
<dbReference type="Gene3D" id="3.40.50.2300">
    <property type="match status" value="2"/>
</dbReference>
<feature type="compositionally biased region" description="Low complexity" evidence="12">
    <location>
        <begin position="1293"/>
        <end position="1322"/>
    </location>
</feature>
<feature type="transmembrane region" description="Helical" evidence="13">
    <location>
        <begin position="1013"/>
        <end position="1039"/>
    </location>
</feature>
<keyword evidence="8 15" id="KW-0675">Receptor</keyword>
<evidence type="ECO:0000256" key="6">
    <source>
        <dbReference type="ARBA" id="ARBA00023040"/>
    </source>
</evidence>
<dbReference type="Gene3D" id="2.10.50.30">
    <property type="entry name" value="GPCR, family 3, nine cysteines domain"/>
    <property type="match status" value="1"/>
</dbReference>
<dbReference type="GO" id="GO:0004930">
    <property type="term" value="F:G protein-coupled receptor activity"/>
    <property type="evidence" value="ECO:0007669"/>
    <property type="project" value="UniProtKB-KW"/>
</dbReference>
<evidence type="ECO:0000256" key="1">
    <source>
        <dbReference type="ARBA" id="ARBA00004651"/>
    </source>
</evidence>
<evidence type="ECO:0000256" key="10">
    <source>
        <dbReference type="ARBA" id="ARBA00023224"/>
    </source>
</evidence>
<feature type="transmembrane region" description="Helical" evidence="13">
    <location>
        <begin position="1125"/>
        <end position="1146"/>
    </location>
</feature>
<comment type="similarity">
    <text evidence="2">Belongs to the G-protein coupled receptor 3 family.</text>
</comment>
<dbReference type="Pfam" id="PF00003">
    <property type="entry name" value="7tm_3"/>
    <property type="match status" value="1"/>
</dbReference>
<feature type="region of interest" description="Disordered" evidence="12">
    <location>
        <begin position="46"/>
        <end position="72"/>
    </location>
</feature>
<dbReference type="InterPro" id="IPR028082">
    <property type="entry name" value="Peripla_BP_I"/>
</dbReference>
<dbReference type="InterPro" id="IPR000337">
    <property type="entry name" value="GPCR_3"/>
</dbReference>
<keyword evidence="7 13" id="KW-0472">Membrane</keyword>
<dbReference type="CDD" id="cd06362">
    <property type="entry name" value="PBP1_mGluR"/>
    <property type="match status" value="1"/>
</dbReference>
<dbReference type="EMBL" id="SDOV01000004">
    <property type="protein sequence ID" value="KAH7641893.1"/>
    <property type="molecule type" value="Genomic_DNA"/>
</dbReference>
<evidence type="ECO:0000256" key="2">
    <source>
        <dbReference type="ARBA" id="ARBA00007242"/>
    </source>
</evidence>
<evidence type="ECO:0000256" key="11">
    <source>
        <dbReference type="ARBA" id="ARBA00054813"/>
    </source>
</evidence>
<comment type="caution">
    <text evidence="15">The sequence shown here is derived from an EMBL/GenBank/DDBJ whole genome shotgun (WGS) entry which is preliminary data.</text>
</comment>
<dbReference type="Proteomes" id="UP000828236">
    <property type="component" value="Unassembled WGS sequence"/>
</dbReference>
<dbReference type="PANTHER" id="PTHR24060">
    <property type="entry name" value="METABOTROPIC GLUTAMATE RECEPTOR"/>
    <property type="match status" value="1"/>
</dbReference>
<gene>
    <name evidence="15" type="ORF">HUG17_4938</name>
</gene>
<keyword evidence="10" id="KW-0807">Transducer</keyword>
<feature type="transmembrane region" description="Helical" evidence="13">
    <location>
        <begin position="1234"/>
        <end position="1257"/>
    </location>
</feature>
<dbReference type="InterPro" id="IPR017978">
    <property type="entry name" value="GPCR_3_C"/>
</dbReference>
<dbReference type="FunFam" id="3.40.50.2300:FF:000145">
    <property type="entry name" value="Glutamate receptor, metabotropic"/>
    <property type="match status" value="1"/>
</dbReference>
<organism evidence="15">
    <name type="scientific">Dermatophagoides farinae</name>
    <name type="common">American house dust mite</name>
    <dbReference type="NCBI Taxonomy" id="6954"/>
    <lineage>
        <taxon>Eukaryota</taxon>
        <taxon>Metazoa</taxon>
        <taxon>Ecdysozoa</taxon>
        <taxon>Arthropoda</taxon>
        <taxon>Chelicerata</taxon>
        <taxon>Arachnida</taxon>
        <taxon>Acari</taxon>
        <taxon>Acariformes</taxon>
        <taxon>Sarcoptiformes</taxon>
        <taxon>Astigmata</taxon>
        <taxon>Psoroptidia</taxon>
        <taxon>Analgoidea</taxon>
        <taxon>Pyroglyphidae</taxon>
        <taxon>Dermatophagoidinae</taxon>
        <taxon>Dermatophagoides</taxon>
    </lineage>
</organism>
<dbReference type="InterPro" id="IPR017979">
    <property type="entry name" value="GPCR_3_CS"/>
</dbReference>
<dbReference type="PRINTS" id="PR00248">
    <property type="entry name" value="GPCRMGR"/>
</dbReference>
<dbReference type="PROSITE" id="PS50259">
    <property type="entry name" value="G_PROTEIN_RECEP_F3_4"/>
    <property type="match status" value="1"/>
</dbReference>
<feature type="region of interest" description="Disordered" evidence="12">
    <location>
        <begin position="1286"/>
        <end position="1331"/>
    </location>
</feature>
<proteinExistence type="inferred from homology"/>